<evidence type="ECO:0000256" key="1">
    <source>
        <dbReference type="ARBA" id="ARBA00022737"/>
    </source>
</evidence>
<proteinExistence type="predicted"/>
<feature type="domain" description="SLH" evidence="3">
    <location>
        <begin position="203"/>
        <end position="265"/>
    </location>
</feature>
<feature type="signal peptide" evidence="2">
    <location>
        <begin position="1"/>
        <end position="20"/>
    </location>
</feature>
<dbReference type="InterPro" id="IPR001119">
    <property type="entry name" value="SLH_dom"/>
</dbReference>
<feature type="domain" description="SLH" evidence="3">
    <location>
        <begin position="120"/>
        <end position="196"/>
    </location>
</feature>
<reference evidence="4 5" key="1">
    <citation type="submission" date="2019-03" db="EMBL/GenBank/DDBJ databases">
        <title>Genomic Encyclopedia of Type Strains, Phase IV (KMG-IV): sequencing the most valuable type-strain genomes for metagenomic binning, comparative biology and taxonomic classification.</title>
        <authorList>
            <person name="Goeker M."/>
        </authorList>
    </citation>
    <scope>NUCLEOTIDE SEQUENCE [LARGE SCALE GENOMIC DNA]</scope>
    <source>
        <strain evidence="4 5">DSM 24629</strain>
    </source>
</reference>
<evidence type="ECO:0000313" key="4">
    <source>
        <dbReference type="EMBL" id="TCT13986.1"/>
    </source>
</evidence>
<evidence type="ECO:0000259" key="3">
    <source>
        <dbReference type="PROSITE" id="PS51272"/>
    </source>
</evidence>
<dbReference type="RefSeq" id="WP_132252841.1">
    <property type="nucleotide sequence ID" value="NZ_SMAL01000007.1"/>
</dbReference>
<dbReference type="AlphaFoldDB" id="A0A4R3MK82"/>
<name>A0A4R3MK82_9FIRM</name>
<evidence type="ECO:0000256" key="2">
    <source>
        <dbReference type="SAM" id="SignalP"/>
    </source>
</evidence>
<dbReference type="Proteomes" id="UP000294902">
    <property type="component" value="Unassembled WGS sequence"/>
</dbReference>
<dbReference type="Pfam" id="PF00395">
    <property type="entry name" value="SLH"/>
    <property type="match status" value="1"/>
</dbReference>
<keyword evidence="1" id="KW-0677">Repeat</keyword>
<feature type="chain" id="PRO_5039694084" evidence="2">
    <location>
        <begin position="21"/>
        <end position="978"/>
    </location>
</feature>
<keyword evidence="5" id="KW-1185">Reference proteome</keyword>
<organism evidence="4 5">
    <name type="scientific">Natranaerovirga pectinivora</name>
    <dbReference type="NCBI Taxonomy" id="682400"/>
    <lineage>
        <taxon>Bacteria</taxon>
        <taxon>Bacillati</taxon>
        <taxon>Bacillota</taxon>
        <taxon>Clostridia</taxon>
        <taxon>Lachnospirales</taxon>
        <taxon>Natranaerovirgaceae</taxon>
        <taxon>Natranaerovirga</taxon>
    </lineage>
</organism>
<accession>A0A4R3MK82</accession>
<dbReference type="EMBL" id="SMAL01000007">
    <property type="protein sequence ID" value="TCT13986.1"/>
    <property type="molecule type" value="Genomic_DNA"/>
</dbReference>
<protein>
    <submittedName>
        <fullName evidence="4">S-layer family protein</fullName>
    </submittedName>
</protein>
<gene>
    <name evidence="4" type="ORF">EDC18_10755</name>
</gene>
<feature type="domain" description="SLH" evidence="3">
    <location>
        <begin position="49"/>
        <end position="115"/>
    </location>
</feature>
<dbReference type="PROSITE" id="PS51272">
    <property type="entry name" value="SLH"/>
    <property type="match status" value="3"/>
</dbReference>
<dbReference type="OrthoDB" id="1703838at2"/>
<evidence type="ECO:0000313" key="5">
    <source>
        <dbReference type="Proteomes" id="UP000294902"/>
    </source>
</evidence>
<comment type="caution">
    <text evidence="4">The sequence shown here is derived from an EMBL/GenBank/DDBJ whole genome shotgun (WGS) entry which is preliminary data.</text>
</comment>
<sequence>MKKKWMVGALTFVLASSIMTQPLNKLNYNIVQAQEVQFTGRDRALAIIENITFRDVADNHWAKEAIVRLGAIDIVKGYNEGNRKEYRPGGAVTNQEALAFILRILGLEEEAQKASEEIENEFATNEHVLSIWSKGYLQIAMELELITEEDFENALEPNQGELTEESFRREMPATREQVAQWLVKALNQVNPALIRPLYVQNRIFNYADWENTSSDKVPYVEAVIANNIMVGDNITFRPRAHLTRAEMAMIISNVDDILYDAMNIQRKSGVVDKIEVESQITSQNITRRKIYVRTDEGKIEIITYEERTNNRTLSIDVPVYNQGQVQGLGTLKENDSIEYLVDQGNTILYVLNKGAAATEKVQGVLQPLHNLENGFITIKTSNGNNVTYRLSESMYIGSRIKVGNQFVEKDRAPVGQSVVLDMQNNLIVGLDYDVITSDKEISGIVKSVSPNFGYITITDWYTGKDVIKNFYRNQMTVEKLMHYDNVSQSYINGAFKFNPLSSTIEAIEPGDIVYITLDDAGYISHISARTNYIVKYGKVLFINYNHGNSYNFTVEYEDGQLGYFEVNEPIIVQRGGNIVPSYEINAGDWVKMLVNQAVISPGHMEEKVKEINIDSYKNSITRVFKGQLSNNYNPGQRTLALINSEELSQIGWIDYRQSRNLEFNTRNLEVYYNGQQISFDEALHKYRGPNYTVYVAMEELPGREQICRISIFNNRDTILNKDHVIHTDGGQSFTLFGTVNPINVSPGTIIIRNGRLVEPSNIMSPDYAQVILNGQGRAAVVNITQEPGNDRITVSRGRIKEIEDRNTFTVSSQGMLMDMTWVYSPIERTYTINYETIIMDENGFVPFDQFRGYDENSQIEEVYTIISEGTHAKYVIKNPYSTEGVTGRIYDIGNGSIRINNVNVYNTTNKTWDVLSYQSNYGIINIEENSIILKNNKVITPAELKLGDNIRVLTTENLTTKLLQENSREVIGYIILVE</sequence>
<keyword evidence="2" id="KW-0732">Signal</keyword>